<gene>
    <name evidence="2" type="ORF">BJ212DRAFT_1388988</name>
</gene>
<sequence length="123" mass="13562">MRFVLAVIAALVSSIFATPADVIEVLECPSFCANNIDCDGCGLPVCVSTVVFLGSDFNDMPVTHLHRTPLIPSARESCFCFHIGAVRPLALTHALLVLRRVDQRATVRKTSVVSFLFDWEIWI</sequence>
<evidence type="ECO:0000313" key="2">
    <source>
        <dbReference type="EMBL" id="KAG1807048.1"/>
    </source>
</evidence>
<keyword evidence="3" id="KW-1185">Reference proteome</keyword>
<dbReference type="GeneID" id="64630959"/>
<name>A0A9P7J7Y3_9AGAM</name>
<evidence type="ECO:0000256" key="1">
    <source>
        <dbReference type="SAM" id="SignalP"/>
    </source>
</evidence>
<keyword evidence="1" id="KW-0732">Signal</keyword>
<reference evidence="2" key="1">
    <citation type="journal article" date="2020" name="New Phytol.">
        <title>Comparative genomics reveals dynamic genome evolution in host specialist ectomycorrhizal fungi.</title>
        <authorList>
            <person name="Lofgren L.A."/>
            <person name="Nguyen N.H."/>
            <person name="Vilgalys R."/>
            <person name="Ruytinx J."/>
            <person name="Liao H.L."/>
            <person name="Branco S."/>
            <person name="Kuo A."/>
            <person name="LaButti K."/>
            <person name="Lipzen A."/>
            <person name="Andreopoulos W."/>
            <person name="Pangilinan J."/>
            <person name="Riley R."/>
            <person name="Hundley H."/>
            <person name="Na H."/>
            <person name="Barry K."/>
            <person name="Grigoriev I.V."/>
            <person name="Stajich J.E."/>
            <person name="Kennedy P.G."/>
        </authorList>
    </citation>
    <scope>NUCLEOTIDE SEQUENCE</scope>
    <source>
        <strain evidence="2">MN1</strain>
    </source>
</reference>
<feature type="chain" id="PRO_5040132715" description="Hydrophobin" evidence="1">
    <location>
        <begin position="18"/>
        <end position="123"/>
    </location>
</feature>
<protein>
    <recommendedName>
        <fullName evidence="4">Hydrophobin</fullName>
    </recommendedName>
</protein>
<proteinExistence type="predicted"/>
<evidence type="ECO:0008006" key="4">
    <source>
        <dbReference type="Google" id="ProtNLM"/>
    </source>
</evidence>
<dbReference type="EMBL" id="JABBWG010000046">
    <property type="protein sequence ID" value="KAG1807048.1"/>
    <property type="molecule type" value="Genomic_DNA"/>
</dbReference>
<organism evidence="2 3">
    <name type="scientific">Suillus subaureus</name>
    <dbReference type="NCBI Taxonomy" id="48587"/>
    <lineage>
        <taxon>Eukaryota</taxon>
        <taxon>Fungi</taxon>
        <taxon>Dikarya</taxon>
        <taxon>Basidiomycota</taxon>
        <taxon>Agaricomycotina</taxon>
        <taxon>Agaricomycetes</taxon>
        <taxon>Agaricomycetidae</taxon>
        <taxon>Boletales</taxon>
        <taxon>Suillineae</taxon>
        <taxon>Suillaceae</taxon>
        <taxon>Suillus</taxon>
    </lineage>
</organism>
<dbReference type="AlphaFoldDB" id="A0A9P7J7Y3"/>
<dbReference type="OrthoDB" id="2691889at2759"/>
<evidence type="ECO:0000313" key="3">
    <source>
        <dbReference type="Proteomes" id="UP000807769"/>
    </source>
</evidence>
<feature type="signal peptide" evidence="1">
    <location>
        <begin position="1"/>
        <end position="17"/>
    </location>
</feature>
<accession>A0A9P7J7Y3</accession>
<dbReference type="RefSeq" id="XP_041187814.1">
    <property type="nucleotide sequence ID" value="XM_041336943.1"/>
</dbReference>
<comment type="caution">
    <text evidence="2">The sequence shown here is derived from an EMBL/GenBank/DDBJ whole genome shotgun (WGS) entry which is preliminary data.</text>
</comment>
<dbReference type="Proteomes" id="UP000807769">
    <property type="component" value="Unassembled WGS sequence"/>
</dbReference>